<feature type="domain" description="POTRA" evidence="10">
    <location>
        <begin position="143"/>
        <end position="211"/>
    </location>
</feature>
<evidence type="ECO:0000256" key="2">
    <source>
        <dbReference type="ARBA" id="ARBA00022475"/>
    </source>
</evidence>
<dbReference type="EMBL" id="JACCBJ010000001">
    <property type="protein sequence ID" value="NYD73824.1"/>
    <property type="molecule type" value="Genomic_DNA"/>
</dbReference>
<feature type="region of interest" description="Disordered" evidence="8">
    <location>
        <begin position="1"/>
        <end position="79"/>
    </location>
</feature>
<dbReference type="GO" id="GO:0051301">
    <property type="term" value="P:cell division"/>
    <property type="evidence" value="ECO:0007669"/>
    <property type="project" value="UniProtKB-KW"/>
</dbReference>
<keyword evidence="5 9" id="KW-1133">Transmembrane helix</keyword>
<evidence type="ECO:0000313" key="12">
    <source>
        <dbReference type="Proteomes" id="UP000589620"/>
    </source>
</evidence>
<gene>
    <name evidence="11" type="ORF">BJ963_001343</name>
</gene>
<dbReference type="PANTHER" id="PTHR37820">
    <property type="entry name" value="CELL DIVISION PROTEIN DIVIB"/>
    <property type="match status" value="1"/>
</dbReference>
<evidence type="ECO:0000259" key="10">
    <source>
        <dbReference type="PROSITE" id="PS51779"/>
    </source>
</evidence>
<dbReference type="AlphaFoldDB" id="A0A852SZ50"/>
<keyword evidence="6 9" id="KW-0472">Membrane</keyword>
<feature type="compositionally biased region" description="Basic and acidic residues" evidence="8">
    <location>
        <begin position="1"/>
        <end position="12"/>
    </location>
</feature>
<proteinExistence type="predicted"/>
<dbReference type="InterPro" id="IPR013685">
    <property type="entry name" value="POTRA_FtsQ_type"/>
</dbReference>
<evidence type="ECO:0000256" key="7">
    <source>
        <dbReference type="ARBA" id="ARBA00023306"/>
    </source>
</evidence>
<reference evidence="11 12" key="1">
    <citation type="submission" date="2020-07" db="EMBL/GenBank/DDBJ databases">
        <title>Sequencing the genomes of 1000 actinobacteria strains.</title>
        <authorList>
            <person name="Klenk H.-P."/>
        </authorList>
    </citation>
    <scope>NUCLEOTIDE SEQUENCE [LARGE SCALE GENOMIC DNA]</scope>
    <source>
        <strain evidence="11 12">DSM 23871</strain>
    </source>
</reference>
<keyword evidence="12" id="KW-1185">Reference proteome</keyword>
<sequence>MKRPQGYDRREVPATPPAPARHEPEARDERRQDAAPAGRIGTVTEPIPVIRDTPTAPPGETPAARPSRADRTAETSPYSRLPTNREIDKALRAARRERKRLERGEVRRFTKRSRRRRIAWLAAAAVVAGLVLSVALVAYSPLLALKHIQVTGTSRLDATTIEKKLSDQLGTPLPLLDQAGISSDLAAFPLIRSYTVESHPPDSIVIRVVERQPVGVIQQGAAYTLVDAAKVPISSSEKRPDGYPLIAASGAAADVDADSGFAAAASVLSALPDDVRAQVDTIAAKTKDDVSFTLRGTGATVVWGSAEDSSLKAADLGALLKSAPGSSRYDVSSPHSVTTG</sequence>
<feature type="transmembrane region" description="Helical" evidence="9">
    <location>
        <begin position="118"/>
        <end position="139"/>
    </location>
</feature>
<dbReference type="RefSeq" id="WP_179455479.1">
    <property type="nucleotide sequence ID" value="NZ_BAAAPX010000001.1"/>
</dbReference>
<keyword evidence="7" id="KW-0131">Cell cycle</keyword>
<dbReference type="Pfam" id="PF08478">
    <property type="entry name" value="POTRA_1"/>
    <property type="match status" value="1"/>
</dbReference>
<dbReference type="InterPro" id="IPR050487">
    <property type="entry name" value="FtsQ_DivIB"/>
</dbReference>
<dbReference type="InterPro" id="IPR034746">
    <property type="entry name" value="POTRA"/>
</dbReference>
<evidence type="ECO:0000313" key="11">
    <source>
        <dbReference type="EMBL" id="NYD73824.1"/>
    </source>
</evidence>
<keyword evidence="2" id="KW-1003">Cell membrane</keyword>
<evidence type="ECO:0000256" key="8">
    <source>
        <dbReference type="SAM" id="MobiDB-lite"/>
    </source>
</evidence>
<evidence type="ECO:0000256" key="4">
    <source>
        <dbReference type="ARBA" id="ARBA00022692"/>
    </source>
</evidence>
<dbReference type="Gene3D" id="3.10.20.310">
    <property type="entry name" value="membrane protein fhac"/>
    <property type="match status" value="1"/>
</dbReference>
<evidence type="ECO:0000256" key="1">
    <source>
        <dbReference type="ARBA" id="ARBA00004370"/>
    </source>
</evidence>
<dbReference type="GO" id="GO:0005886">
    <property type="term" value="C:plasma membrane"/>
    <property type="evidence" value="ECO:0007669"/>
    <property type="project" value="TreeGrafter"/>
</dbReference>
<dbReference type="PROSITE" id="PS51779">
    <property type="entry name" value="POTRA"/>
    <property type="match status" value="1"/>
</dbReference>
<evidence type="ECO:0000256" key="3">
    <source>
        <dbReference type="ARBA" id="ARBA00022618"/>
    </source>
</evidence>
<evidence type="ECO:0000256" key="9">
    <source>
        <dbReference type="SAM" id="Phobius"/>
    </source>
</evidence>
<evidence type="ECO:0000256" key="6">
    <source>
        <dbReference type="ARBA" id="ARBA00023136"/>
    </source>
</evidence>
<name>A0A852SZ50_9MICO</name>
<keyword evidence="3 11" id="KW-0132">Cell division</keyword>
<dbReference type="Proteomes" id="UP000589620">
    <property type="component" value="Unassembled WGS sequence"/>
</dbReference>
<dbReference type="NCBIfam" id="NF004039">
    <property type="entry name" value="PRK05529.1"/>
    <property type="match status" value="1"/>
</dbReference>
<keyword evidence="4 9" id="KW-0812">Transmembrane</keyword>
<feature type="compositionally biased region" description="Basic and acidic residues" evidence="8">
    <location>
        <begin position="20"/>
        <end position="33"/>
    </location>
</feature>
<comment type="caution">
    <text evidence="11">The sequence shown here is derived from an EMBL/GenBank/DDBJ whole genome shotgun (WGS) entry which is preliminary data.</text>
</comment>
<comment type="subcellular location">
    <subcellularLocation>
        <location evidence="1">Membrane</location>
    </subcellularLocation>
</comment>
<dbReference type="PANTHER" id="PTHR37820:SF1">
    <property type="entry name" value="CELL DIVISION PROTEIN FTSQ"/>
    <property type="match status" value="1"/>
</dbReference>
<organism evidence="11 12">
    <name type="scientific">Leifsonia soli</name>
    <dbReference type="NCBI Taxonomy" id="582665"/>
    <lineage>
        <taxon>Bacteria</taxon>
        <taxon>Bacillati</taxon>
        <taxon>Actinomycetota</taxon>
        <taxon>Actinomycetes</taxon>
        <taxon>Micrococcales</taxon>
        <taxon>Microbacteriaceae</taxon>
        <taxon>Leifsonia</taxon>
    </lineage>
</organism>
<accession>A0A852SZ50</accession>
<protein>
    <submittedName>
        <fullName evidence="11">Cell division protein FtsQ</fullName>
    </submittedName>
</protein>
<evidence type="ECO:0000256" key="5">
    <source>
        <dbReference type="ARBA" id="ARBA00022989"/>
    </source>
</evidence>